<name>A0A377IVZ2_9GAMM</name>
<gene>
    <name evidence="1" type="ORF">NCTC11370_03693</name>
</gene>
<sequence>MTRYMCTIEKFYMDMLRADAESLAVPVVEVLRRAIKNYHNEVSGKNL</sequence>
<dbReference type="RefSeq" id="WP_154669252.1">
    <property type="nucleotide sequence ID" value="NZ_JAPHPN010000002.1"/>
</dbReference>
<evidence type="ECO:0000313" key="2">
    <source>
        <dbReference type="Proteomes" id="UP000254554"/>
    </source>
</evidence>
<dbReference type="EMBL" id="UGGT01000004">
    <property type="protein sequence ID" value="STO91715.1"/>
    <property type="molecule type" value="Genomic_DNA"/>
</dbReference>
<dbReference type="AlphaFoldDB" id="A0A377IVZ2"/>
<protein>
    <submittedName>
        <fullName evidence="1">Uncharacterized protein</fullName>
    </submittedName>
</protein>
<evidence type="ECO:0000313" key="1">
    <source>
        <dbReference type="EMBL" id="STO91715.1"/>
    </source>
</evidence>
<reference evidence="1 2" key="1">
    <citation type="submission" date="2018-06" db="EMBL/GenBank/DDBJ databases">
        <authorList>
            <consortium name="Pathogen Informatics"/>
            <person name="Doyle S."/>
        </authorList>
    </citation>
    <scope>NUCLEOTIDE SEQUENCE [LARGE SCALE GENOMIC DNA]</scope>
    <source>
        <strain evidence="1 2">NCTC11370</strain>
    </source>
</reference>
<proteinExistence type="predicted"/>
<accession>A0A377IVZ2</accession>
<dbReference type="GeneID" id="93294477"/>
<dbReference type="Proteomes" id="UP000254554">
    <property type="component" value="Unassembled WGS sequence"/>
</dbReference>
<keyword evidence="2" id="KW-1185">Reference proteome</keyword>
<organism evidence="1 2">
    <name type="scientific">Fluoribacter dumoffii</name>
    <dbReference type="NCBI Taxonomy" id="463"/>
    <lineage>
        <taxon>Bacteria</taxon>
        <taxon>Pseudomonadati</taxon>
        <taxon>Pseudomonadota</taxon>
        <taxon>Gammaproteobacteria</taxon>
        <taxon>Legionellales</taxon>
        <taxon>Legionellaceae</taxon>
        <taxon>Fluoribacter</taxon>
    </lineage>
</organism>